<keyword evidence="4" id="KW-1185">Reference proteome</keyword>
<keyword evidence="1" id="KW-1133">Transmembrane helix</keyword>
<feature type="transmembrane region" description="Helical" evidence="1">
    <location>
        <begin position="427"/>
        <end position="450"/>
    </location>
</feature>
<feature type="transmembrane region" description="Helical" evidence="1">
    <location>
        <begin position="470"/>
        <end position="494"/>
    </location>
</feature>
<evidence type="ECO:0000256" key="2">
    <source>
        <dbReference type="SAM" id="SignalP"/>
    </source>
</evidence>
<feature type="transmembrane region" description="Helical" evidence="1">
    <location>
        <begin position="384"/>
        <end position="407"/>
    </location>
</feature>
<dbReference type="Proteomes" id="UP000006671">
    <property type="component" value="Unassembled WGS sequence"/>
</dbReference>
<feature type="transmembrane region" description="Helical" evidence="1">
    <location>
        <begin position="500"/>
        <end position="524"/>
    </location>
</feature>
<evidence type="ECO:0000256" key="1">
    <source>
        <dbReference type="SAM" id="Phobius"/>
    </source>
</evidence>
<sequence>MHPSSLFILFLFLSASFVYSLTTNQTRFFNDLDPNSSISFVNDYLSAIIYHNPSQPFNITSKNQLFSQNLKIVSILPEENLMKLWKTLPLNRNQVILNNFEKGACQIYHPLEEFDVIITSRSLFLQKFRIFRKGMGIRKLEGEYFETSDFIFVDLLPYTVLQVNSNDELIRFNVSNEKPSCKEVLQNFEYEQNVLTAYSILTQNNSSSTINNEDLQFLKLWNSFNINLMSVTNQQLFRTYLSQQFNLSSNSTIQQLNSLLLPSNCSVCKSDMCLTDLEFKEVEYWVIPQICFVIIYMIFLICSGALTQPSLKRRLLTPYLPLLMLYFMFALADVFTPWCRSVLFITVGFFLTFCSLVNVFTYLRLYYLRNLYRLFSNSEKINSILSGIVPGLLFTGLLPFLMSFFVSSHYISIPFVLDRPLVFALNINVGVTIGICCLIGFIVIICDILINRKKWKDKGLRYMLFFDDPFMIRIDMILLSFNLVILILMTAFSFNRHAIYFLRTILFFSFILTCGGQCIIKYLFEKLRRNKTEQESSFEEFMKNDDFRRIQREYCVKELSLENYNFFVYLNELKSKAMKNLTLSQMIEVEKEYLTGVFEVNVSGSSKRAFYKLKKQVEGSSAEANVSSSSVSISSMTGVGSASSSIAEHQFKVQELISIFEMEVLTNLKDTFSRMEKTLEFLTWQKVYKIQKQNDIC</sequence>
<dbReference type="InParanoid" id="D2V679"/>
<dbReference type="SUPFAM" id="SSF48097">
    <property type="entry name" value="Regulator of G-protein signaling, RGS"/>
    <property type="match status" value="1"/>
</dbReference>
<keyword evidence="1" id="KW-0472">Membrane</keyword>
<dbReference type="InterPro" id="IPR036305">
    <property type="entry name" value="RGS_sf"/>
</dbReference>
<feature type="chain" id="PRO_5003037286" evidence="2">
    <location>
        <begin position="21"/>
        <end position="697"/>
    </location>
</feature>
<keyword evidence="1" id="KW-0812">Transmembrane</keyword>
<name>D2V679_NAEGR</name>
<accession>D2V679</accession>
<dbReference type="KEGG" id="ngr:NAEGRDRAFT_64339"/>
<organism evidence="4">
    <name type="scientific">Naegleria gruberi</name>
    <name type="common">Amoeba</name>
    <dbReference type="NCBI Taxonomy" id="5762"/>
    <lineage>
        <taxon>Eukaryota</taxon>
        <taxon>Discoba</taxon>
        <taxon>Heterolobosea</taxon>
        <taxon>Tetramitia</taxon>
        <taxon>Eutetramitia</taxon>
        <taxon>Vahlkampfiidae</taxon>
        <taxon>Naegleria</taxon>
    </lineage>
</organism>
<reference evidence="3 4" key="1">
    <citation type="journal article" date="2010" name="Cell">
        <title>The genome of Naegleria gruberi illuminates early eukaryotic versatility.</title>
        <authorList>
            <person name="Fritz-Laylin L.K."/>
            <person name="Prochnik S.E."/>
            <person name="Ginger M.L."/>
            <person name="Dacks J.B."/>
            <person name="Carpenter M.L."/>
            <person name="Field M.C."/>
            <person name="Kuo A."/>
            <person name="Paredez A."/>
            <person name="Chapman J."/>
            <person name="Pham J."/>
            <person name="Shu S."/>
            <person name="Neupane R."/>
            <person name="Cipriano M."/>
            <person name="Mancuso J."/>
            <person name="Tu H."/>
            <person name="Salamov A."/>
            <person name="Lindquist E."/>
            <person name="Shapiro H."/>
            <person name="Lucas S."/>
            <person name="Grigoriev I.V."/>
            <person name="Cande W.Z."/>
            <person name="Fulton C."/>
            <person name="Rokhsar D.S."/>
            <person name="Dawson S.C."/>
        </authorList>
    </citation>
    <scope>NUCLEOTIDE SEQUENCE [LARGE SCALE GENOMIC DNA]</scope>
    <source>
        <strain evidence="3 4">NEG-M</strain>
    </source>
</reference>
<dbReference type="GeneID" id="8849520"/>
<feature type="transmembrane region" description="Helical" evidence="1">
    <location>
        <begin position="284"/>
        <end position="307"/>
    </location>
</feature>
<evidence type="ECO:0000313" key="3">
    <source>
        <dbReference type="EMBL" id="EFC47787.1"/>
    </source>
</evidence>
<dbReference type="EMBL" id="GG738853">
    <property type="protein sequence ID" value="EFC47787.1"/>
    <property type="molecule type" value="Genomic_DNA"/>
</dbReference>
<dbReference type="AlphaFoldDB" id="D2V679"/>
<protein>
    <submittedName>
        <fullName evidence="3">Predicted protein</fullName>
    </submittedName>
</protein>
<gene>
    <name evidence="3" type="ORF">NAEGRDRAFT_64339</name>
</gene>
<feature type="transmembrane region" description="Helical" evidence="1">
    <location>
        <begin position="319"/>
        <end position="336"/>
    </location>
</feature>
<proteinExistence type="predicted"/>
<feature type="transmembrane region" description="Helical" evidence="1">
    <location>
        <begin position="342"/>
        <end position="363"/>
    </location>
</feature>
<evidence type="ECO:0000313" key="4">
    <source>
        <dbReference type="Proteomes" id="UP000006671"/>
    </source>
</evidence>
<feature type="signal peptide" evidence="2">
    <location>
        <begin position="1"/>
        <end position="20"/>
    </location>
</feature>
<dbReference type="RefSeq" id="XP_002680531.1">
    <property type="nucleotide sequence ID" value="XM_002680485.1"/>
</dbReference>
<dbReference type="VEuPathDB" id="AmoebaDB:NAEGRDRAFT_64339"/>
<keyword evidence="2" id="KW-0732">Signal</keyword>